<evidence type="ECO:0000313" key="6">
    <source>
        <dbReference type="Proteomes" id="UP000249754"/>
    </source>
</evidence>
<dbReference type="EMBL" id="QLLR01000031">
    <property type="protein sequence ID" value="RAJ24542.1"/>
    <property type="molecule type" value="Genomic_DNA"/>
</dbReference>
<organism evidence="5 6">
    <name type="scientific">Pedobacter cryoconitis</name>
    <dbReference type="NCBI Taxonomy" id="188932"/>
    <lineage>
        <taxon>Bacteria</taxon>
        <taxon>Pseudomonadati</taxon>
        <taxon>Bacteroidota</taxon>
        <taxon>Sphingobacteriia</taxon>
        <taxon>Sphingobacteriales</taxon>
        <taxon>Sphingobacteriaceae</taxon>
        <taxon>Pedobacter</taxon>
    </lineage>
</organism>
<accession>A0A327S874</accession>
<dbReference type="Gene3D" id="1.10.10.10">
    <property type="entry name" value="Winged helix-like DNA-binding domain superfamily/Winged helix DNA-binding domain"/>
    <property type="match status" value="1"/>
</dbReference>
<keyword evidence="1" id="KW-0805">Transcription regulation</keyword>
<dbReference type="Proteomes" id="UP000249754">
    <property type="component" value="Unassembled WGS sequence"/>
</dbReference>
<comment type="caution">
    <text evidence="5">The sequence shown here is derived from an EMBL/GenBank/DDBJ whole genome shotgun (WGS) entry which is preliminary data.</text>
</comment>
<evidence type="ECO:0000313" key="5">
    <source>
        <dbReference type="EMBL" id="RAJ24542.1"/>
    </source>
</evidence>
<evidence type="ECO:0000259" key="4">
    <source>
        <dbReference type="PROSITE" id="PS51118"/>
    </source>
</evidence>
<evidence type="ECO:0000256" key="2">
    <source>
        <dbReference type="ARBA" id="ARBA00023125"/>
    </source>
</evidence>
<gene>
    <name evidence="5" type="ORF">LY11_04402</name>
</gene>
<proteinExistence type="predicted"/>
<dbReference type="InterPro" id="IPR002577">
    <property type="entry name" value="HTH_HxlR"/>
</dbReference>
<evidence type="ECO:0000256" key="1">
    <source>
        <dbReference type="ARBA" id="ARBA00023015"/>
    </source>
</evidence>
<protein>
    <submittedName>
        <fullName evidence="5">HxlR family transcriptional regulator</fullName>
    </submittedName>
</protein>
<reference evidence="5 6" key="1">
    <citation type="submission" date="2018-06" db="EMBL/GenBank/DDBJ databases">
        <title>Genomic Encyclopedia of Archaeal and Bacterial Type Strains, Phase II (KMG-II): from individual species to whole genera.</title>
        <authorList>
            <person name="Goeker M."/>
        </authorList>
    </citation>
    <scope>NUCLEOTIDE SEQUENCE [LARGE SCALE GENOMIC DNA]</scope>
    <source>
        <strain evidence="5 6">DSM 14825</strain>
    </source>
</reference>
<dbReference type="OrthoDB" id="769662at2"/>
<feature type="domain" description="HTH hxlR-type" evidence="4">
    <location>
        <begin position="15"/>
        <end position="121"/>
    </location>
</feature>
<name>A0A327S874_9SPHI</name>
<dbReference type="AlphaFoldDB" id="A0A327S874"/>
<keyword evidence="2" id="KW-0238">DNA-binding</keyword>
<evidence type="ECO:0000256" key="3">
    <source>
        <dbReference type="ARBA" id="ARBA00023163"/>
    </source>
</evidence>
<dbReference type="PANTHER" id="PTHR33204">
    <property type="entry name" value="TRANSCRIPTIONAL REGULATOR, MARR FAMILY"/>
    <property type="match status" value="1"/>
</dbReference>
<dbReference type="GO" id="GO:0003677">
    <property type="term" value="F:DNA binding"/>
    <property type="evidence" value="ECO:0007669"/>
    <property type="project" value="UniProtKB-KW"/>
</dbReference>
<dbReference type="InterPro" id="IPR036390">
    <property type="entry name" value="WH_DNA-bd_sf"/>
</dbReference>
<dbReference type="InterPro" id="IPR036388">
    <property type="entry name" value="WH-like_DNA-bd_sf"/>
</dbReference>
<sequence length="126" mass="14532">MGTVKNKGNVREASCQEELTAMRDSIEILGGKWKLLIMRYLTNRTSENNHFKKIQREINGISAKMLSKELKDLELNLMVTRTIQDTRPVTIDYAVTEYGKSLIPVTDILVQWGLDHREKIKEDILV</sequence>
<dbReference type="Pfam" id="PF01638">
    <property type="entry name" value="HxlR"/>
    <property type="match status" value="1"/>
</dbReference>
<keyword evidence="3" id="KW-0804">Transcription</keyword>
<dbReference type="PROSITE" id="PS51118">
    <property type="entry name" value="HTH_HXLR"/>
    <property type="match status" value="1"/>
</dbReference>
<dbReference type="RefSeq" id="WP_111635751.1">
    <property type="nucleotide sequence ID" value="NZ_QLLR01000031.1"/>
</dbReference>
<dbReference type="SUPFAM" id="SSF46785">
    <property type="entry name" value="Winged helix' DNA-binding domain"/>
    <property type="match status" value="1"/>
</dbReference>